<feature type="non-terminal residue" evidence="9">
    <location>
        <position position="258"/>
    </location>
</feature>
<keyword evidence="5 7" id="KW-0472">Membrane</keyword>
<dbReference type="PANTHER" id="PTHR22750">
    <property type="entry name" value="G-PROTEIN COUPLED RECEPTOR"/>
    <property type="match status" value="1"/>
</dbReference>
<dbReference type="GO" id="GO:0004930">
    <property type="term" value="F:G protein-coupled receptor activity"/>
    <property type="evidence" value="ECO:0007669"/>
    <property type="project" value="InterPro"/>
</dbReference>
<feature type="transmembrane region" description="Helical" evidence="7">
    <location>
        <begin position="132"/>
        <end position="153"/>
    </location>
</feature>
<feature type="compositionally biased region" description="Basic and acidic residues" evidence="6">
    <location>
        <begin position="243"/>
        <end position="258"/>
    </location>
</feature>
<keyword evidence="4 7" id="KW-1133">Transmembrane helix</keyword>
<reference evidence="9" key="1">
    <citation type="submission" date="2022-03" db="EMBL/GenBank/DDBJ databases">
        <authorList>
            <person name="Martin C."/>
        </authorList>
    </citation>
    <scope>NUCLEOTIDE SEQUENCE</scope>
</reference>
<keyword evidence="2" id="KW-1003">Cell membrane</keyword>
<dbReference type="Proteomes" id="UP000749559">
    <property type="component" value="Unassembled WGS sequence"/>
</dbReference>
<feature type="transmembrane region" description="Helical" evidence="7">
    <location>
        <begin position="173"/>
        <end position="199"/>
    </location>
</feature>
<evidence type="ECO:0000256" key="3">
    <source>
        <dbReference type="ARBA" id="ARBA00022692"/>
    </source>
</evidence>
<feature type="transmembrane region" description="Helical" evidence="7">
    <location>
        <begin position="84"/>
        <end position="111"/>
    </location>
</feature>
<feature type="region of interest" description="Disordered" evidence="6">
    <location>
        <begin position="239"/>
        <end position="258"/>
    </location>
</feature>
<dbReference type="CDD" id="cd00637">
    <property type="entry name" value="7tm_classA_rhodopsin-like"/>
    <property type="match status" value="1"/>
</dbReference>
<dbReference type="InterPro" id="IPR000276">
    <property type="entry name" value="GPCR_Rhodpsn"/>
</dbReference>
<dbReference type="GO" id="GO:0005886">
    <property type="term" value="C:plasma membrane"/>
    <property type="evidence" value="ECO:0007669"/>
    <property type="project" value="UniProtKB-SubCell"/>
</dbReference>
<evidence type="ECO:0000313" key="9">
    <source>
        <dbReference type="EMBL" id="CAH1798527.1"/>
    </source>
</evidence>
<evidence type="ECO:0000256" key="7">
    <source>
        <dbReference type="SAM" id="Phobius"/>
    </source>
</evidence>
<dbReference type="Pfam" id="PF00001">
    <property type="entry name" value="7tm_1"/>
    <property type="match status" value="1"/>
</dbReference>
<dbReference type="SUPFAM" id="SSF81321">
    <property type="entry name" value="Family A G protein-coupled receptor-like"/>
    <property type="match status" value="1"/>
</dbReference>
<feature type="domain" description="G-protein coupled receptors family 1 profile" evidence="8">
    <location>
        <begin position="34"/>
        <end position="258"/>
    </location>
</feature>
<accession>A0A8S4PX36</accession>
<gene>
    <name evidence="9" type="ORF">OFUS_LOCUS22667</name>
</gene>
<protein>
    <recommendedName>
        <fullName evidence="8">G-protein coupled receptors family 1 profile domain-containing protein</fullName>
    </recommendedName>
</protein>
<organism evidence="9 10">
    <name type="scientific">Owenia fusiformis</name>
    <name type="common">Polychaete worm</name>
    <dbReference type="NCBI Taxonomy" id="6347"/>
    <lineage>
        <taxon>Eukaryota</taxon>
        <taxon>Metazoa</taxon>
        <taxon>Spiralia</taxon>
        <taxon>Lophotrochozoa</taxon>
        <taxon>Annelida</taxon>
        <taxon>Polychaeta</taxon>
        <taxon>Sedentaria</taxon>
        <taxon>Canalipalpata</taxon>
        <taxon>Sabellida</taxon>
        <taxon>Oweniida</taxon>
        <taxon>Oweniidae</taxon>
        <taxon>Owenia</taxon>
    </lineage>
</organism>
<keyword evidence="3 7" id="KW-0812">Transmembrane</keyword>
<feature type="transmembrane region" description="Helical" evidence="7">
    <location>
        <begin position="20"/>
        <end position="42"/>
    </location>
</feature>
<comment type="caution">
    <text evidence="9">The sequence shown here is derived from an EMBL/GenBank/DDBJ whole genome shotgun (WGS) entry which is preliminary data.</text>
</comment>
<sequence>MNNSTWNNSDSGPTYYSPIIISLQIILGTLMIFTNSLVIMAVKRYKKLQTVSNLFRTHLAASDITFGSMLVLRALLASTGYLDMPYVCLFILIILITSGCATATGIFLLWLESFLLTKRSHNHQGAFSKRTATKMIFATWGIWTVYGFLSLAFLNDRSIDKRCLITNGYNEYFLMSLSIITAIHIFILIGIQIATFKMLSRHIKRLTKKGVIPPKISISYVPIKHNRITPVSERTVKATNQIKDNHSHPKPKDTSTSS</sequence>
<comment type="subcellular location">
    <subcellularLocation>
        <location evidence="1">Cell membrane</location>
        <topology evidence="1">Multi-pass membrane protein</topology>
    </subcellularLocation>
</comment>
<dbReference type="Gene3D" id="1.20.1070.10">
    <property type="entry name" value="Rhodopsin 7-helix transmembrane proteins"/>
    <property type="match status" value="1"/>
</dbReference>
<dbReference type="AlphaFoldDB" id="A0A8S4PX36"/>
<dbReference type="PROSITE" id="PS50262">
    <property type="entry name" value="G_PROTEIN_RECEP_F1_2"/>
    <property type="match status" value="1"/>
</dbReference>
<dbReference type="InterPro" id="IPR017452">
    <property type="entry name" value="GPCR_Rhodpsn_7TM"/>
</dbReference>
<evidence type="ECO:0000256" key="2">
    <source>
        <dbReference type="ARBA" id="ARBA00022475"/>
    </source>
</evidence>
<dbReference type="EMBL" id="CAIIXF020000011">
    <property type="protein sequence ID" value="CAH1798527.1"/>
    <property type="molecule type" value="Genomic_DNA"/>
</dbReference>
<proteinExistence type="predicted"/>
<evidence type="ECO:0000313" key="10">
    <source>
        <dbReference type="Proteomes" id="UP000749559"/>
    </source>
</evidence>
<keyword evidence="10" id="KW-1185">Reference proteome</keyword>
<name>A0A8S4PX36_OWEFU</name>
<evidence type="ECO:0000259" key="8">
    <source>
        <dbReference type="PROSITE" id="PS50262"/>
    </source>
</evidence>
<evidence type="ECO:0000256" key="4">
    <source>
        <dbReference type="ARBA" id="ARBA00022989"/>
    </source>
</evidence>
<feature type="transmembrane region" description="Helical" evidence="7">
    <location>
        <begin position="54"/>
        <end position="72"/>
    </location>
</feature>
<evidence type="ECO:0000256" key="5">
    <source>
        <dbReference type="ARBA" id="ARBA00023136"/>
    </source>
</evidence>
<evidence type="ECO:0000256" key="6">
    <source>
        <dbReference type="SAM" id="MobiDB-lite"/>
    </source>
</evidence>
<evidence type="ECO:0000256" key="1">
    <source>
        <dbReference type="ARBA" id="ARBA00004651"/>
    </source>
</evidence>